<keyword evidence="1" id="KW-0472">Membrane</keyword>
<name>A0A067MCM3_BOTB1</name>
<dbReference type="HOGENOM" id="CLU_2426719_0_0_1"/>
<sequence>MASNLCSCELAIGRGFGGTQGPFALASKVVNSDGRGNSETTDLVIIAIHLVIILIARGLNVVYAHWETFNRLLMARQVSGFCPHFGPPDLL</sequence>
<keyword evidence="1" id="KW-0812">Transmembrane</keyword>
<organism evidence="2 3">
    <name type="scientific">Botryobasidium botryosum (strain FD-172 SS1)</name>
    <dbReference type="NCBI Taxonomy" id="930990"/>
    <lineage>
        <taxon>Eukaryota</taxon>
        <taxon>Fungi</taxon>
        <taxon>Dikarya</taxon>
        <taxon>Basidiomycota</taxon>
        <taxon>Agaricomycotina</taxon>
        <taxon>Agaricomycetes</taxon>
        <taxon>Cantharellales</taxon>
        <taxon>Botryobasidiaceae</taxon>
        <taxon>Botryobasidium</taxon>
    </lineage>
</organism>
<reference evidence="3" key="1">
    <citation type="journal article" date="2014" name="Proc. Natl. Acad. Sci. U.S.A.">
        <title>Extensive sampling of basidiomycete genomes demonstrates inadequacy of the white-rot/brown-rot paradigm for wood decay fungi.</title>
        <authorList>
            <person name="Riley R."/>
            <person name="Salamov A.A."/>
            <person name="Brown D.W."/>
            <person name="Nagy L.G."/>
            <person name="Floudas D."/>
            <person name="Held B.W."/>
            <person name="Levasseur A."/>
            <person name="Lombard V."/>
            <person name="Morin E."/>
            <person name="Otillar R."/>
            <person name="Lindquist E.A."/>
            <person name="Sun H."/>
            <person name="LaButti K.M."/>
            <person name="Schmutz J."/>
            <person name="Jabbour D."/>
            <person name="Luo H."/>
            <person name="Baker S.E."/>
            <person name="Pisabarro A.G."/>
            <person name="Walton J.D."/>
            <person name="Blanchette R.A."/>
            <person name="Henrissat B."/>
            <person name="Martin F."/>
            <person name="Cullen D."/>
            <person name="Hibbett D.S."/>
            <person name="Grigoriev I.V."/>
        </authorList>
    </citation>
    <scope>NUCLEOTIDE SEQUENCE [LARGE SCALE GENOMIC DNA]</scope>
    <source>
        <strain evidence="3">FD-172 SS1</strain>
    </source>
</reference>
<dbReference type="InParanoid" id="A0A067MCM3"/>
<evidence type="ECO:0000313" key="2">
    <source>
        <dbReference type="EMBL" id="KDQ12445.1"/>
    </source>
</evidence>
<dbReference type="AlphaFoldDB" id="A0A067MCM3"/>
<gene>
    <name evidence="2" type="ORF">BOTBODRAFT_416390</name>
</gene>
<keyword evidence="1" id="KW-1133">Transmembrane helix</keyword>
<dbReference type="EMBL" id="KL198050">
    <property type="protein sequence ID" value="KDQ12445.1"/>
    <property type="molecule type" value="Genomic_DNA"/>
</dbReference>
<feature type="transmembrane region" description="Helical" evidence="1">
    <location>
        <begin position="43"/>
        <end position="66"/>
    </location>
</feature>
<dbReference type="Proteomes" id="UP000027195">
    <property type="component" value="Unassembled WGS sequence"/>
</dbReference>
<proteinExistence type="predicted"/>
<protein>
    <submittedName>
        <fullName evidence="2">Uncharacterized protein</fullName>
    </submittedName>
</protein>
<evidence type="ECO:0000313" key="3">
    <source>
        <dbReference type="Proteomes" id="UP000027195"/>
    </source>
</evidence>
<evidence type="ECO:0000256" key="1">
    <source>
        <dbReference type="SAM" id="Phobius"/>
    </source>
</evidence>
<keyword evidence="3" id="KW-1185">Reference proteome</keyword>
<accession>A0A067MCM3</accession>